<protein>
    <recommendedName>
        <fullName evidence="1">DUF7721 domain-containing protein</fullName>
    </recommendedName>
</protein>
<name>A0AAD5K8G2_9FUNG</name>
<dbReference type="InterPro" id="IPR056138">
    <property type="entry name" value="DUF7721"/>
</dbReference>
<evidence type="ECO:0000313" key="3">
    <source>
        <dbReference type="Proteomes" id="UP001209540"/>
    </source>
</evidence>
<organism evidence="2 3">
    <name type="scientific">Phascolomyces articulosus</name>
    <dbReference type="NCBI Taxonomy" id="60185"/>
    <lineage>
        <taxon>Eukaryota</taxon>
        <taxon>Fungi</taxon>
        <taxon>Fungi incertae sedis</taxon>
        <taxon>Mucoromycota</taxon>
        <taxon>Mucoromycotina</taxon>
        <taxon>Mucoromycetes</taxon>
        <taxon>Mucorales</taxon>
        <taxon>Lichtheimiaceae</taxon>
        <taxon>Phascolomyces</taxon>
    </lineage>
</organism>
<dbReference type="EMBL" id="JAIXMP010000022">
    <property type="protein sequence ID" value="KAI9255708.1"/>
    <property type="molecule type" value="Genomic_DNA"/>
</dbReference>
<accession>A0AAD5K8G2</accession>
<dbReference type="Proteomes" id="UP001209540">
    <property type="component" value="Unassembled WGS sequence"/>
</dbReference>
<proteinExistence type="predicted"/>
<evidence type="ECO:0000313" key="2">
    <source>
        <dbReference type="EMBL" id="KAI9255708.1"/>
    </source>
</evidence>
<feature type="domain" description="DUF7721" evidence="1">
    <location>
        <begin position="9"/>
        <end position="89"/>
    </location>
</feature>
<dbReference type="Pfam" id="PF24845">
    <property type="entry name" value="DUF7721"/>
    <property type="match status" value="1"/>
</dbReference>
<keyword evidence="3" id="KW-1185">Reference proteome</keyword>
<reference evidence="2" key="2">
    <citation type="submission" date="2023-02" db="EMBL/GenBank/DDBJ databases">
        <authorList>
            <consortium name="DOE Joint Genome Institute"/>
            <person name="Mondo S.J."/>
            <person name="Chang Y."/>
            <person name="Wang Y."/>
            <person name="Ahrendt S."/>
            <person name="Andreopoulos W."/>
            <person name="Barry K."/>
            <person name="Beard J."/>
            <person name="Benny G.L."/>
            <person name="Blankenship S."/>
            <person name="Bonito G."/>
            <person name="Cuomo C."/>
            <person name="Desiro A."/>
            <person name="Gervers K.A."/>
            <person name="Hundley H."/>
            <person name="Kuo A."/>
            <person name="LaButti K."/>
            <person name="Lang B.F."/>
            <person name="Lipzen A."/>
            <person name="O'Donnell K."/>
            <person name="Pangilinan J."/>
            <person name="Reynolds N."/>
            <person name="Sandor L."/>
            <person name="Smith M.W."/>
            <person name="Tsang A."/>
            <person name="Grigoriev I.V."/>
            <person name="Stajich J.E."/>
            <person name="Spatafora J.W."/>
        </authorList>
    </citation>
    <scope>NUCLEOTIDE SEQUENCE</scope>
    <source>
        <strain evidence="2">RSA 2281</strain>
    </source>
</reference>
<comment type="caution">
    <text evidence="2">The sequence shown here is derived from an EMBL/GenBank/DDBJ whole genome shotgun (WGS) entry which is preliminary data.</text>
</comment>
<dbReference type="AlphaFoldDB" id="A0AAD5K8G2"/>
<sequence>MACAANAGHAADIAQGHAGGEADKGLLSSLISNVMGNSNNTPTSAADLNDINYAAQSYNKIYNENKKSSSVNGLGFAAAMKAFKLFTGKGASGGSDQILGFAMGSYYVDCEIFLTKEQGAFNPVFNILMGLVHGNYDNNNNQQQAPMDTNNIGSIASSVINGIFK</sequence>
<evidence type="ECO:0000259" key="1">
    <source>
        <dbReference type="Pfam" id="PF24845"/>
    </source>
</evidence>
<gene>
    <name evidence="2" type="ORF">BDA99DRAFT_562219</name>
</gene>
<reference evidence="2" key="1">
    <citation type="journal article" date="2022" name="IScience">
        <title>Evolution of zygomycete secretomes and the origins of terrestrial fungal ecologies.</title>
        <authorList>
            <person name="Chang Y."/>
            <person name="Wang Y."/>
            <person name="Mondo S."/>
            <person name="Ahrendt S."/>
            <person name="Andreopoulos W."/>
            <person name="Barry K."/>
            <person name="Beard J."/>
            <person name="Benny G.L."/>
            <person name="Blankenship S."/>
            <person name="Bonito G."/>
            <person name="Cuomo C."/>
            <person name="Desiro A."/>
            <person name="Gervers K.A."/>
            <person name="Hundley H."/>
            <person name="Kuo A."/>
            <person name="LaButti K."/>
            <person name="Lang B.F."/>
            <person name="Lipzen A."/>
            <person name="O'Donnell K."/>
            <person name="Pangilinan J."/>
            <person name="Reynolds N."/>
            <person name="Sandor L."/>
            <person name="Smith M.E."/>
            <person name="Tsang A."/>
            <person name="Grigoriev I.V."/>
            <person name="Stajich J.E."/>
            <person name="Spatafora J.W."/>
        </authorList>
    </citation>
    <scope>NUCLEOTIDE SEQUENCE</scope>
    <source>
        <strain evidence="2">RSA 2281</strain>
    </source>
</reference>